<name>A0A8J5WHC2_ZIZPA</name>
<reference evidence="2" key="1">
    <citation type="journal article" date="2021" name="bioRxiv">
        <title>Whole Genome Assembly and Annotation of Northern Wild Rice, Zizania palustris L., Supports a Whole Genome Duplication in the Zizania Genus.</title>
        <authorList>
            <person name="Haas M."/>
            <person name="Kono T."/>
            <person name="Macchietto M."/>
            <person name="Millas R."/>
            <person name="McGilp L."/>
            <person name="Shao M."/>
            <person name="Duquette J."/>
            <person name="Hirsch C.N."/>
            <person name="Kimball J."/>
        </authorList>
    </citation>
    <scope>NUCLEOTIDE SEQUENCE</scope>
    <source>
        <tissue evidence="2">Fresh leaf tissue</tissue>
    </source>
</reference>
<dbReference type="Proteomes" id="UP000729402">
    <property type="component" value="Unassembled WGS sequence"/>
</dbReference>
<organism evidence="2 3">
    <name type="scientific">Zizania palustris</name>
    <name type="common">Northern wild rice</name>
    <dbReference type="NCBI Taxonomy" id="103762"/>
    <lineage>
        <taxon>Eukaryota</taxon>
        <taxon>Viridiplantae</taxon>
        <taxon>Streptophyta</taxon>
        <taxon>Embryophyta</taxon>
        <taxon>Tracheophyta</taxon>
        <taxon>Spermatophyta</taxon>
        <taxon>Magnoliopsida</taxon>
        <taxon>Liliopsida</taxon>
        <taxon>Poales</taxon>
        <taxon>Poaceae</taxon>
        <taxon>BOP clade</taxon>
        <taxon>Oryzoideae</taxon>
        <taxon>Oryzeae</taxon>
        <taxon>Zizaniinae</taxon>
        <taxon>Zizania</taxon>
    </lineage>
</organism>
<sequence>MTERASSTKKSIMETCFDCVTLGLRESSLAFFLGCTDESRFTIDPGDALGIYLGCASFLGALEKRVISRNSGGERITRRWRESHGSSVGEDAEGVEEDLNY</sequence>
<proteinExistence type="predicted"/>
<dbReference type="AlphaFoldDB" id="A0A8J5WHC2"/>
<evidence type="ECO:0000313" key="3">
    <source>
        <dbReference type="Proteomes" id="UP000729402"/>
    </source>
</evidence>
<reference evidence="2" key="2">
    <citation type="submission" date="2021-02" db="EMBL/GenBank/DDBJ databases">
        <authorList>
            <person name="Kimball J.A."/>
            <person name="Haas M.W."/>
            <person name="Macchietto M."/>
            <person name="Kono T."/>
            <person name="Duquette J."/>
            <person name="Shao M."/>
        </authorList>
    </citation>
    <scope>NUCLEOTIDE SEQUENCE</scope>
    <source>
        <tissue evidence="2">Fresh leaf tissue</tissue>
    </source>
</reference>
<dbReference type="EMBL" id="JAAALK010000082">
    <property type="protein sequence ID" value="KAG8088728.1"/>
    <property type="molecule type" value="Genomic_DNA"/>
</dbReference>
<evidence type="ECO:0000256" key="1">
    <source>
        <dbReference type="SAM" id="MobiDB-lite"/>
    </source>
</evidence>
<comment type="caution">
    <text evidence="2">The sequence shown here is derived from an EMBL/GenBank/DDBJ whole genome shotgun (WGS) entry which is preliminary data.</text>
</comment>
<keyword evidence="3" id="KW-1185">Reference proteome</keyword>
<feature type="region of interest" description="Disordered" evidence="1">
    <location>
        <begin position="78"/>
        <end position="101"/>
    </location>
</feature>
<accession>A0A8J5WHC2</accession>
<feature type="compositionally biased region" description="Acidic residues" evidence="1">
    <location>
        <begin position="90"/>
        <end position="101"/>
    </location>
</feature>
<evidence type="ECO:0000313" key="2">
    <source>
        <dbReference type="EMBL" id="KAG8088728.1"/>
    </source>
</evidence>
<gene>
    <name evidence="2" type="ORF">GUJ93_ZPchr0010g7302</name>
</gene>
<protein>
    <submittedName>
        <fullName evidence="2">Uncharacterized protein</fullName>
    </submittedName>
</protein>